<dbReference type="Proteomes" id="UP000504636">
    <property type="component" value="Unplaced"/>
</dbReference>
<dbReference type="InterPro" id="IPR036291">
    <property type="entry name" value="NAD(P)-bd_dom_sf"/>
</dbReference>
<evidence type="ECO:0000313" key="2">
    <source>
        <dbReference type="Proteomes" id="UP000504636"/>
    </source>
</evidence>
<reference evidence="3" key="2">
    <citation type="submission" date="2020-04" db="EMBL/GenBank/DDBJ databases">
        <authorList>
            <consortium name="NCBI Genome Project"/>
        </authorList>
    </citation>
    <scope>NUCLEOTIDE SEQUENCE</scope>
    <source>
        <strain evidence="3">CBS 304.34</strain>
    </source>
</reference>
<dbReference type="OrthoDB" id="7289984at2759"/>
<dbReference type="AlphaFoldDB" id="A0A6A6XZM6"/>
<dbReference type="GeneID" id="54467977"/>
<sequence>MGPTLVAAAFRPLLLRSPNPYSIFMSSGERTLTRNAAEKPAGHAGIRNGDAYQISKAVLNMLAIPETRLWSTGAEGVCDEPRVREVESAWDR</sequence>
<name>A0A6A6XZM6_9PEZI</name>
<evidence type="ECO:0000313" key="3">
    <source>
        <dbReference type="RefSeq" id="XP_033568389.1"/>
    </source>
</evidence>
<evidence type="ECO:0000313" key="1">
    <source>
        <dbReference type="EMBL" id="KAF2801425.1"/>
    </source>
</evidence>
<accession>A0A6A6XZM6</accession>
<protein>
    <submittedName>
        <fullName evidence="1 3">Uncharacterized protein</fullName>
    </submittedName>
</protein>
<proteinExistence type="predicted"/>
<dbReference type="SUPFAM" id="SSF51735">
    <property type="entry name" value="NAD(P)-binding Rossmann-fold domains"/>
    <property type="match status" value="1"/>
</dbReference>
<reference evidence="1 3" key="1">
    <citation type="journal article" date="2020" name="Stud. Mycol.">
        <title>101 Dothideomycetes genomes: a test case for predicting lifestyles and emergence of pathogens.</title>
        <authorList>
            <person name="Haridas S."/>
            <person name="Albert R."/>
            <person name="Binder M."/>
            <person name="Bloem J."/>
            <person name="Labutti K."/>
            <person name="Salamov A."/>
            <person name="Andreopoulos B."/>
            <person name="Baker S."/>
            <person name="Barry K."/>
            <person name="Bills G."/>
            <person name="Bluhm B."/>
            <person name="Cannon C."/>
            <person name="Castanera R."/>
            <person name="Culley D."/>
            <person name="Daum C."/>
            <person name="Ezra D."/>
            <person name="Gonzalez J."/>
            <person name="Henrissat B."/>
            <person name="Kuo A."/>
            <person name="Liang C."/>
            <person name="Lipzen A."/>
            <person name="Lutzoni F."/>
            <person name="Magnuson J."/>
            <person name="Mondo S."/>
            <person name="Nolan M."/>
            <person name="Ohm R."/>
            <person name="Pangilinan J."/>
            <person name="Park H.-J."/>
            <person name="Ramirez L."/>
            <person name="Alfaro M."/>
            <person name="Sun H."/>
            <person name="Tritt A."/>
            <person name="Yoshinaga Y."/>
            <person name="Zwiers L.-H."/>
            <person name="Turgeon B."/>
            <person name="Goodwin S."/>
            <person name="Spatafora J."/>
            <person name="Crous P."/>
            <person name="Grigoriev I."/>
        </authorList>
    </citation>
    <scope>NUCLEOTIDE SEQUENCE</scope>
    <source>
        <strain evidence="1 3">CBS 304.34</strain>
    </source>
</reference>
<dbReference type="RefSeq" id="XP_033568389.1">
    <property type="nucleotide sequence ID" value="XM_033727084.1"/>
</dbReference>
<organism evidence="1">
    <name type="scientific">Mytilinidion resinicola</name>
    <dbReference type="NCBI Taxonomy" id="574789"/>
    <lineage>
        <taxon>Eukaryota</taxon>
        <taxon>Fungi</taxon>
        <taxon>Dikarya</taxon>
        <taxon>Ascomycota</taxon>
        <taxon>Pezizomycotina</taxon>
        <taxon>Dothideomycetes</taxon>
        <taxon>Pleosporomycetidae</taxon>
        <taxon>Mytilinidiales</taxon>
        <taxon>Mytilinidiaceae</taxon>
        <taxon>Mytilinidion</taxon>
    </lineage>
</organism>
<dbReference type="Gene3D" id="3.40.50.720">
    <property type="entry name" value="NAD(P)-binding Rossmann-like Domain"/>
    <property type="match status" value="1"/>
</dbReference>
<keyword evidence="2" id="KW-1185">Reference proteome</keyword>
<dbReference type="EMBL" id="MU003730">
    <property type="protein sequence ID" value="KAF2801425.1"/>
    <property type="molecule type" value="Genomic_DNA"/>
</dbReference>
<gene>
    <name evidence="1 3" type="ORF">BDZ99DRAFT_553221</name>
</gene>
<reference evidence="3" key="3">
    <citation type="submission" date="2025-04" db="UniProtKB">
        <authorList>
            <consortium name="RefSeq"/>
        </authorList>
    </citation>
    <scope>IDENTIFICATION</scope>
    <source>
        <strain evidence="3">CBS 304.34</strain>
    </source>
</reference>